<accession>A0A917PNU4</accession>
<dbReference type="InterPro" id="IPR036291">
    <property type="entry name" value="NAD(P)-bd_dom_sf"/>
</dbReference>
<dbReference type="InterPro" id="IPR013154">
    <property type="entry name" value="ADH-like_N"/>
</dbReference>
<dbReference type="Pfam" id="PF00107">
    <property type="entry name" value="ADH_zinc_N"/>
    <property type="match status" value="1"/>
</dbReference>
<dbReference type="SUPFAM" id="SSF51735">
    <property type="entry name" value="NAD(P)-binding Rossmann-fold domains"/>
    <property type="match status" value="1"/>
</dbReference>
<dbReference type="AlphaFoldDB" id="A0A917PNU4"/>
<dbReference type="SMART" id="SM00829">
    <property type="entry name" value="PKS_ER"/>
    <property type="match status" value="1"/>
</dbReference>
<proteinExistence type="predicted"/>
<evidence type="ECO:0000313" key="2">
    <source>
        <dbReference type="EMBL" id="GGJ86117.1"/>
    </source>
</evidence>
<dbReference type="InterPro" id="IPR020843">
    <property type="entry name" value="ER"/>
</dbReference>
<sequence>MPRVIRFHQFGPPEVLKIEEQPVEAPGKGEVLVRAEAIGVSWNDALWRQDIAPQHARLPAGLGNELAGVIEAVGDGVVGYRVGDRIASFPGGHDVNVYPAYGELVRLPVTSITHYPDVLSPEEACVHYLGQLIGYFAFNHLAHVQAGQRVLITNACHCSGPATLQLARQTGAQVFATTDDSEDRDYLQALGAERVIVTEEEDLVSRLAKLTDGHGVDVVLDACGGPQMALLGDVMAPRGKLILYGLTGGNQTPFPACAAFEKNFKFFLHCLHDFTGRPELGIPRDDQAMRDALASINQLTADKLIRTDVQRVFSFDEVHEAHRFLESGPKRGRVVLKV</sequence>
<dbReference type="SUPFAM" id="SSF50129">
    <property type="entry name" value="GroES-like"/>
    <property type="match status" value="1"/>
</dbReference>
<dbReference type="PANTHER" id="PTHR43677">
    <property type="entry name" value="SHORT-CHAIN DEHYDROGENASE/REDUCTASE"/>
    <property type="match status" value="1"/>
</dbReference>
<organism evidence="2 3">
    <name type="scientific">Pseudomonas matsuisoli</name>
    <dbReference type="NCBI Taxonomy" id="1515666"/>
    <lineage>
        <taxon>Bacteria</taxon>
        <taxon>Pseudomonadati</taxon>
        <taxon>Pseudomonadota</taxon>
        <taxon>Gammaproteobacteria</taxon>
        <taxon>Pseudomonadales</taxon>
        <taxon>Pseudomonadaceae</taxon>
        <taxon>Pseudomonas</taxon>
    </lineage>
</organism>
<protein>
    <submittedName>
        <fullName evidence="2">Alcohol dehydrogenase</fullName>
    </submittedName>
</protein>
<dbReference type="InterPro" id="IPR013149">
    <property type="entry name" value="ADH-like_C"/>
</dbReference>
<dbReference type="EMBL" id="BMPO01000002">
    <property type="protein sequence ID" value="GGJ86117.1"/>
    <property type="molecule type" value="Genomic_DNA"/>
</dbReference>
<dbReference type="Pfam" id="PF08240">
    <property type="entry name" value="ADH_N"/>
    <property type="match status" value="1"/>
</dbReference>
<reference evidence="2" key="2">
    <citation type="submission" date="2020-09" db="EMBL/GenBank/DDBJ databases">
        <authorList>
            <person name="Sun Q."/>
            <person name="Ohkuma M."/>
        </authorList>
    </citation>
    <scope>NUCLEOTIDE SEQUENCE</scope>
    <source>
        <strain evidence="2">JCM 30078</strain>
    </source>
</reference>
<dbReference type="InterPro" id="IPR011032">
    <property type="entry name" value="GroES-like_sf"/>
</dbReference>
<evidence type="ECO:0000313" key="3">
    <source>
        <dbReference type="Proteomes" id="UP000635983"/>
    </source>
</evidence>
<gene>
    <name evidence="2" type="ORF">GCM10009304_10250</name>
</gene>
<reference evidence="2" key="1">
    <citation type="journal article" date="2014" name="Int. J. Syst. Evol. Microbiol.">
        <title>Complete genome sequence of Corynebacterium casei LMG S-19264T (=DSM 44701T), isolated from a smear-ripened cheese.</title>
        <authorList>
            <consortium name="US DOE Joint Genome Institute (JGI-PGF)"/>
            <person name="Walter F."/>
            <person name="Albersmeier A."/>
            <person name="Kalinowski J."/>
            <person name="Ruckert C."/>
        </authorList>
    </citation>
    <scope>NUCLEOTIDE SEQUENCE</scope>
    <source>
        <strain evidence="2">JCM 30078</strain>
    </source>
</reference>
<feature type="domain" description="Enoyl reductase (ER)" evidence="1">
    <location>
        <begin position="11"/>
        <end position="336"/>
    </location>
</feature>
<comment type="caution">
    <text evidence="2">The sequence shown here is derived from an EMBL/GenBank/DDBJ whole genome shotgun (WGS) entry which is preliminary data.</text>
</comment>
<dbReference type="PANTHER" id="PTHR43677:SF4">
    <property type="entry name" value="QUINONE OXIDOREDUCTASE-LIKE PROTEIN 2"/>
    <property type="match status" value="1"/>
</dbReference>
<dbReference type="RefSeq" id="WP_188982071.1">
    <property type="nucleotide sequence ID" value="NZ_BMPO01000002.1"/>
</dbReference>
<dbReference type="GO" id="GO:0016491">
    <property type="term" value="F:oxidoreductase activity"/>
    <property type="evidence" value="ECO:0007669"/>
    <property type="project" value="InterPro"/>
</dbReference>
<evidence type="ECO:0000259" key="1">
    <source>
        <dbReference type="SMART" id="SM00829"/>
    </source>
</evidence>
<name>A0A917PNU4_9PSED</name>
<dbReference type="Gene3D" id="3.90.180.10">
    <property type="entry name" value="Medium-chain alcohol dehydrogenases, catalytic domain"/>
    <property type="match status" value="1"/>
</dbReference>
<dbReference type="CDD" id="cd08268">
    <property type="entry name" value="MDR2"/>
    <property type="match status" value="1"/>
</dbReference>
<dbReference type="Gene3D" id="3.40.50.720">
    <property type="entry name" value="NAD(P)-binding Rossmann-like Domain"/>
    <property type="match status" value="1"/>
</dbReference>
<dbReference type="Proteomes" id="UP000635983">
    <property type="component" value="Unassembled WGS sequence"/>
</dbReference>
<keyword evidence="3" id="KW-1185">Reference proteome</keyword>
<dbReference type="InterPro" id="IPR051397">
    <property type="entry name" value="Zn-ADH-like_protein"/>
</dbReference>